<dbReference type="GO" id="GO:0006310">
    <property type="term" value="P:DNA recombination"/>
    <property type="evidence" value="ECO:0007669"/>
    <property type="project" value="UniProtKB-KW"/>
</dbReference>
<gene>
    <name evidence="2" type="ORF">NCTC10376_02134</name>
</gene>
<sequence>MELQINLPNDFLDQDIPKCNIKVSELYIKKDFKSLKNIPISVDTEGNVVSRFGDTIWDCSTFRSDIGGTRNQSEFNFSFLTEHPILLIQAKLIAYGWLYAIGNKSGKACKITTLTSRFNIPLKKVILSLIAQEKFDITELNNDEVWSKLEEHLEGLSRNYIIQIFSSLKSIVRLNYFLPFKITLPEINFSTRAKKLSCTTKRDTKQYLAIPQDIVDKIYSEAVLLVESAWKYRKEISQLEQSLQSNYEAGRTVVDDLIATGKWKWLHDEYGNLDRRNYGHEVNNFLPEPYRDIIHRNLSKTGLLPGCNEDGNWYAAWRGQLQAACFICCAAFTGMRVSELFELRRNSFHSYQLDGQDFHVVKASTHKMAAGKKAEEWLCSPIVSKAIDLASALSEGLRNQLYDKAINSSSNSVRKQLSETAECLWLTQKERMNAPKIIARDSWNERLRRFSRNAKAVITADSINECIQLNPNNNGTIVERIILGEIWPLSTHQFRRTFAVFSVRNNLGHPIAIKQQFKHLYLRMSDWYSSGAVQARLHDIHADHDLIKILNEVSLIQTTAQFDKWFNGDEKLSGSFGKMIVAMRDRKPEIYSSWDNLYRLVKAGRMTLHGTLHSYCKNGYDCDMEGISNPSFCVDCKSSGSVIDGEKAQWWKKRHVALTTYLVKQNDVSPGEYSHCITQIRAAENVMRDFDIPFEEYEHPIEVVNL</sequence>
<keyword evidence="1" id="KW-0233">DNA recombination</keyword>
<dbReference type="InterPro" id="IPR013762">
    <property type="entry name" value="Integrase-like_cat_sf"/>
</dbReference>
<dbReference type="RefSeq" id="WP_115370607.1">
    <property type="nucleotide sequence ID" value="NZ_UGTW01000001.1"/>
</dbReference>
<protein>
    <recommendedName>
        <fullName evidence="4">Integrase</fullName>
    </recommendedName>
</protein>
<dbReference type="Proteomes" id="UP000254331">
    <property type="component" value="Unassembled WGS sequence"/>
</dbReference>
<evidence type="ECO:0008006" key="4">
    <source>
        <dbReference type="Google" id="ProtNLM"/>
    </source>
</evidence>
<dbReference type="EMBL" id="UGTW01000001">
    <property type="protein sequence ID" value="SUC16243.1"/>
    <property type="molecule type" value="Genomic_DNA"/>
</dbReference>
<dbReference type="GO" id="GO:0003677">
    <property type="term" value="F:DNA binding"/>
    <property type="evidence" value="ECO:0007669"/>
    <property type="project" value="InterPro"/>
</dbReference>
<organism evidence="2 3">
    <name type="scientific">Proteus vulgaris</name>
    <dbReference type="NCBI Taxonomy" id="585"/>
    <lineage>
        <taxon>Bacteria</taxon>
        <taxon>Pseudomonadati</taxon>
        <taxon>Pseudomonadota</taxon>
        <taxon>Gammaproteobacteria</taxon>
        <taxon>Enterobacterales</taxon>
        <taxon>Morganellaceae</taxon>
        <taxon>Proteus</taxon>
    </lineage>
</organism>
<evidence type="ECO:0000256" key="1">
    <source>
        <dbReference type="ARBA" id="ARBA00023172"/>
    </source>
</evidence>
<accession>A0A379FAB7</accession>
<dbReference type="SUPFAM" id="SSF56349">
    <property type="entry name" value="DNA breaking-rejoining enzymes"/>
    <property type="match status" value="1"/>
</dbReference>
<reference evidence="2 3" key="1">
    <citation type="submission" date="2018-06" db="EMBL/GenBank/DDBJ databases">
        <authorList>
            <consortium name="Pathogen Informatics"/>
            <person name="Doyle S."/>
        </authorList>
    </citation>
    <scope>NUCLEOTIDE SEQUENCE [LARGE SCALE GENOMIC DNA]</scope>
    <source>
        <strain evidence="2 3">NCTC10376</strain>
    </source>
</reference>
<dbReference type="AlphaFoldDB" id="A0A379FAB7"/>
<evidence type="ECO:0000313" key="2">
    <source>
        <dbReference type="EMBL" id="SUC16243.1"/>
    </source>
</evidence>
<name>A0A379FAB7_PROVU</name>
<dbReference type="Gene3D" id="1.10.443.10">
    <property type="entry name" value="Intergrase catalytic core"/>
    <property type="match status" value="1"/>
</dbReference>
<dbReference type="GO" id="GO:0015074">
    <property type="term" value="P:DNA integration"/>
    <property type="evidence" value="ECO:0007669"/>
    <property type="project" value="InterPro"/>
</dbReference>
<proteinExistence type="predicted"/>
<evidence type="ECO:0000313" key="3">
    <source>
        <dbReference type="Proteomes" id="UP000254331"/>
    </source>
</evidence>
<dbReference type="InterPro" id="IPR011010">
    <property type="entry name" value="DNA_brk_join_enz"/>
</dbReference>